<dbReference type="RefSeq" id="WP_010852473.1">
    <property type="nucleotide sequence ID" value="NZ_AQHR01000011.1"/>
</dbReference>
<dbReference type="Pfam" id="PF01244">
    <property type="entry name" value="Peptidase_M19"/>
    <property type="match status" value="1"/>
</dbReference>
<gene>
    <name evidence="2" type="ORF">ADIS_0321</name>
</gene>
<keyword evidence="2" id="KW-0315">Glutamine amidotransferase</keyword>
<dbReference type="InterPro" id="IPR008257">
    <property type="entry name" value="Pept_M19"/>
</dbReference>
<protein>
    <submittedName>
        <fullName evidence="2">Glutamine amidotransferase, class II/dipeptidase</fullName>
    </submittedName>
</protein>
<keyword evidence="2" id="KW-0808">Transferase</keyword>
<dbReference type="GO" id="GO:0070573">
    <property type="term" value="F:metallodipeptidase activity"/>
    <property type="evidence" value="ECO:0007669"/>
    <property type="project" value="InterPro"/>
</dbReference>
<dbReference type="EMBL" id="AQHR01000011">
    <property type="protein sequence ID" value="EON79212.1"/>
    <property type="molecule type" value="Genomic_DNA"/>
</dbReference>
<dbReference type="Gene3D" id="1.10.287.650">
    <property type="entry name" value="L27 domain"/>
    <property type="match status" value="1"/>
</dbReference>
<dbReference type="Proteomes" id="UP000013909">
    <property type="component" value="Unassembled WGS sequence"/>
</dbReference>
<comment type="caution">
    <text evidence="2">The sequence shown here is derived from an EMBL/GenBank/DDBJ whole genome shotgun (WGS) entry which is preliminary data.</text>
</comment>
<evidence type="ECO:0000256" key="1">
    <source>
        <dbReference type="SAM" id="SignalP"/>
    </source>
</evidence>
<dbReference type="PROSITE" id="PS51257">
    <property type="entry name" value="PROKAR_LIPOPROTEIN"/>
    <property type="match status" value="1"/>
</dbReference>
<feature type="signal peptide" evidence="1">
    <location>
        <begin position="1"/>
        <end position="22"/>
    </location>
</feature>
<dbReference type="InterPro" id="IPR032466">
    <property type="entry name" value="Metal_Hydrolase"/>
</dbReference>
<dbReference type="AlphaFoldDB" id="R7ZYN7"/>
<accession>R7ZYN7</accession>
<dbReference type="CDD" id="cd01301">
    <property type="entry name" value="rDP_like"/>
    <property type="match status" value="1"/>
</dbReference>
<dbReference type="OrthoDB" id="9804920at2"/>
<dbReference type="PROSITE" id="PS51365">
    <property type="entry name" value="RENAL_DIPEPTIDASE_2"/>
    <property type="match status" value="1"/>
</dbReference>
<sequence>MNTLKPLTPICKKLILPALALAAGTLLLSCKKEPDLMEIADRIHSNVLKIDTHADTPLQMARPGFDLRDEHDPWKTGSQVDIPRMEKGELNGLFMVAYLGQGPRDSASHVAADEKMTEYFKLIHQAVADNGDKLAFAQEPKDLKAIADDGKIAIFIGMENGYPLGTDISKVRKFYDLGARYITLSHGGNNEICDSSTDPNGPEHGGLSEFGKEVVKEMNRLGMMIDVSHISDDAFYDVLEISTAPIVATHSSARALCDHPRNLTDDMIIKLAKNGGVVQVNALSAYVKTPVPNPDREADMAALRESFGPMQELTDERRDEYRAEMMKIREKYKADLATVADYVDHIDHIVNLVGIDHVGIGMDLDGGGGLADCYDISEIKNITIELVKRGYTEEAIAKIWSGNFMRVFEEIMQSGSTSVRPL</sequence>
<dbReference type="PANTHER" id="PTHR10443">
    <property type="entry name" value="MICROSOMAL DIPEPTIDASE"/>
    <property type="match status" value="1"/>
</dbReference>
<proteinExistence type="predicted"/>
<evidence type="ECO:0000313" key="2">
    <source>
        <dbReference type="EMBL" id="EON79212.1"/>
    </source>
</evidence>
<dbReference type="PANTHER" id="PTHR10443:SF12">
    <property type="entry name" value="DIPEPTIDASE"/>
    <property type="match status" value="1"/>
</dbReference>
<dbReference type="Gene3D" id="3.20.20.140">
    <property type="entry name" value="Metal-dependent hydrolases"/>
    <property type="match status" value="1"/>
</dbReference>
<organism evidence="2 3">
    <name type="scientific">Lunatimonas lonarensis</name>
    <dbReference type="NCBI Taxonomy" id="1232681"/>
    <lineage>
        <taxon>Bacteria</taxon>
        <taxon>Pseudomonadati</taxon>
        <taxon>Bacteroidota</taxon>
        <taxon>Cytophagia</taxon>
        <taxon>Cytophagales</taxon>
        <taxon>Cyclobacteriaceae</taxon>
    </lineage>
</organism>
<dbReference type="SUPFAM" id="SSF51556">
    <property type="entry name" value="Metallo-dependent hydrolases"/>
    <property type="match status" value="1"/>
</dbReference>
<name>R7ZYN7_9BACT</name>
<dbReference type="STRING" id="1232681.ADIS_0321"/>
<evidence type="ECO:0000313" key="3">
    <source>
        <dbReference type="Proteomes" id="UP000013909"/>
    </source>
</evidence>
<dbReference type="GO" id="GO:0016740">
    <property type="term" value="F:transferase activity"/>
    <property type="evidence" value="ECO:0007669"/>
    <property type="project" value="UniProtKB-KW"/>
</dbReference>
<reference evidence="2 3" key="1">
    <citation type="submission" date="2013-02" db="EMBL/GenBank/DDBJ databases">
        <title>A novel strain isolated from Lonar lake, Maharashtra, India.</title>
        <authorList>
            <person name="Singh A."/>
        </authorList>
    </citation>
    <scope>NUCLEOTIDE SEQUENCE [LARGE SCALE GENOMIC DNA]</scope>
    <source>
        <strain evidence="2 3">AK24</strain>
    </source>
</reference>
<feature type="chain" id="PRO_5004462046" evidence="1">
    <location>
        <begin position="23"/>
        <end position="422"/>
    </location>
</feature>
<keyword evidence="1" id="KW-0732">Signal</keyword>
<keyword evidence="3" id="KW-1185">Reference proteome</keyword>
<dbReference type="GO" id="GO:0006508">
    <property type="term" value="P:proteolysis"/>
    <property type="evidence" value="ECO:0007669"/>
    <property type="project" value="InterPro"/>
</dbReference>